<dbReference type="Proteomes" id="UP001589844">
    <property type="component" value="Unassembled WGS sequence"/>
</dbReference>
<organism evidence="2 3">
    <name type="scientific">Undibacterium danionis</name>
    <dbReference type="NCBI Taxonomy" id="1812100"/>
    <lineage>
        <taxon>Bacteria</taxon>
        <taxon>Pseudomonadati</taxon>
        <taxon>Pseudomonadota</taxon>
        <taxon>Betaproteobacteria</taxon>
        <taxon>Burkholderiales</taxon>
        <taxon>Oxalobacteraceae</taxon>
        <taxon>Undibacterium</taxon>
    </lineage>
</organism>
<dbReference type="InterPro" id="IPR011330">
    <property type="entry name" value="Glyco_hydro/deAcase_b/a-brl"/>
</dbReference>
<evidence type="ECO:0000259" key="1">
    <source>
        <dbReference type="PROSITE" id="PS51677"/>
    </source>
</evidence>
<dbReference type="RefSeq" id="WP_390214803.1">
    <property type="nucleotide sequence ID" value="NZ_JBHLXJ010000036.1"/>
</dbReference>
<dbReference type="EMBL" id="JBHLXJ010000036">
    <property type="protein sequence ID" value="MFC0352052.1"/>
    <property type="molecule type" value="Genomic_DNA"/>
</dbReference>
<dbReference type="PROSITE" id="PS51677">
    <property type="entry name" value="NODB"/>
    <property type="match status" value="1"/>
</dbReference>
<dbReference type="SUPFAM" id="SSF88713">
    <property type="entry name" value="Glycoside hydrolase/deacetylase"/>
    <property type="match status" value="1"/>
</dbReference>
<dbReference type="Pfam" id="PF01522">
    <property type="entry name" value="Polysacc_deac_1"/>
    <property type="match status" value="1"/>
</dbReference>
<dbReference type="InterPro" id="IPR002509">
    <property type="entry name" value="NODB_dom"/>
</dbReference>
<evidence type="ECO:0000313" key="2">
    <source>
        <dbReference type="EMBL" id="MFC0352052.1"/>
    </source>
</evidence>
<keyword evidence="3" id="KW-1185">Reference proteome</keyword>
<proteinExistence type="predicted"/>
<sequence length="314" mass="35395">MPTIVLKIDVDTYRGTREGVPNLVRILKQHQANATFLFSLGKDHTGWALRRAFRPGFFKKVSRTSVLEHYGPKTLMYGVFLPSPDIGKECVEEMRATKRAGFECGIHCWDHVVWQDNVRRRGEAWTQKQMDAAYQRYIDIFGAPPKTFGAAGWQMNPHAFAQLDAYGIQYASDSRAMLNPDGSLSHQAAGPYRLSVDQREFQCIQMPTTLPTLDEMLGLEIDGEQISESNIAAAILKLTAEPRNHVFTMHAELEGQKLAPILVELLNGWSEQGYQCISMGQYYANLREQELPSHPLTWAELPGRSGELVALDLK</sequence>
<gene>
    <name evidence="2" type="ORF">ACFFJH_19700</name>
</gene>
<evidence type="ECO:0000313" key="3">
    <source>
        <dbReference type="Proteomes" id="UP001589844"/>
    </source>
</evidence>
<name>A0ABV6IJP2_9BURK</name>
<accession>A0ABV6IJP2</accession>
<dbReference type="Gene3D" id="3.20.20.370">
    <property type="entry name" value="Glycoside hydrolase/deacetylase"/>
    <property type="match status" value="1"/>
</dbReference>
<feature type="domain" description="NodB homology" evidence="1">
    <location>
        <begin position="2"/>
        <end position="277"/>
    </location>
</feature>
<protein>
    <submittedName>
        <fullName evidence="2">Polysaccharide deacetylase family protein</fullName>
    </submittedName>
</protein>
<comment type="caution">
    <text evidence="2">The sequence shown here is derived from an EMBL/GenBank/DDBJ whole genome shotgun (WGS) entry which is preliminary data.</text>
</comment>
<reference evidence="2 3" key="1">
    <citation type="submission" date="2024-09" db="EMBL/GenBank/DDBJ databases">
        <authorList>
            <person name="Sun Q."/>
            <person name="Mori K."/>
        </authorList>
    </citation>
    <scope>NUCLEOTIDE SEQUENCE [LARGE SCALE GENOMIC DNA]</scope>
    <source>
        <strain evidence="2 3">CCM 8677</strain>
    </source>
</reference>